<evidence type="ECO:0000313" key="1">
    <source>
        <dbReference type="EMBL" id="WAT01771.1"/>
    </source>
</evidence>
<dbReference type="RefSeq" id="WP_269128086.1">
    <property type="nucleotide sequence ID" value="NZ_CP114058.1"/>
</dbReference>
<sequence length="119" mass="13997">MHALCSGSNIEEQHFRSLMGQWQKPVPQTETYAAWVWYPHREGEYADLTKDINIANEYKTVWEVKQGSLLVRPQSVRDRIGGILLWGSSYSSLKEDYQWLVEQYIPYQRMQQVGNEVTE</sequence>
<protein>
    <submittedName>
        <fullName evidence="1">Uncharacterized protein</fullName>
    </submittedName>
</protein>
<dbReference type="Gene3D" id="3.30.470.20">
    <property type="entry name" value="ATP-grasp fold, B domain"/>
    <property type="match status" value="1"/>
</dbReference>
<dbReference type="EMBL" id="CP114058">
    <property type="protein sequence ID" value="WAT01771.1"/>
    <property type="molecule type" value="Genomic_DNA"/>
</dbReference>
<gene>
    <name evidence="1" type="ORF">O1V66_03365</name>
</gene>
<accession>A0ABY7HSI1</accession>
<keyword evidence="2" id="KW-1185">Reference proteome</keyword>
<proteinExistence type="predicted"/>
<reference evidence="1" key="1">
    <citation type="submission" date="2022-12" db="EMBL/GenBank/DDBJ databases">
        <title>Complete genome sequence of an Australian strain of Rouxiella badensis DAR84756 and resolution of the R. badensis DSM100043 and R. chamberiensis DSM28324 genomes.</title>
        <authorList>
            <person name="Paul S."/>
            <person name="Anderson P.J."/>
            <person name="Maynard G."/>
            <person name="Dyall-Smith M."/>
            <person name="Kudinha T."/>
        </authorList>
    </citation>
    <scope>NUCLEOTIDE SEQUENCE</scope>
    <source>
        <strain evidence="1">DSM 28324</strain>
    </source>
</reference>
<organism evidence="1 2">
    <name type="scientific">Rouxiella chamberiensis</name>
    <dbReference type="NCBI Taxonomy" id="1513468"/>
    <lineage>
        <taxon>Bacteria</taxon>
        <taxon>Pseudomonadati</taxon>
        <taxon>Pseudomonadota</taxon>
        <taxon>Gammaproteobacteria</taxon>
        <taxon>Enterobacterales</taxon>
        <taxon>Yersiniaceae</taxon>
        <taxon>Rouxiella</taxon>
    </lineage>
</organism>
<name>A0ABY7HSI1_9GAMM</name>
<dbReference type="Proteomes" id="UP001164712">
    <property type="component" value="Chromosome"/>
</dbReference>
<evidence type="ECO:0000313" key="2">
    <source>
        <dbReference type="Proteomes" id="UP001164712"/>
    </source>
</evidence>